<accession>A0AAV9NV41</accession>
<evidence type="ECO:0000313" key="6">
    <source>
        <dbReference type="EMBL" id="KAK5064972.1"/>
    </source>
</evidence>
<keyword evidence="2" id="KW-0238">DNA-binding</keyword>
<gene>
    <name evidence="6" type="ORF">LTR84_000807</name>
</gene>
<dbReference type="InterPro" id="IPR001138">
    <property type="entry name" value="Zn2Cys6_DnaBD"/>
</dbReference>
<dbReference type="PANTHER" id="PTHR37534">
    <property type="entry name" value="TRANSCRIPTIONAL ACTIVATOR PROTEIN UGA3"/>
    <property type="match status" value="1"/>
</dbReference>
<dbReference type="GO" id="GO:0000976">
    <property type="term" value="F:transcription cis-regulatory region binding"/>
    <property type="evidence" value="ECO:0007669"/>
    <property type="project" value="TreeGrafter"/>
</dbReference>
<evidence type="ECO:0000313" key="7">
    <source>
        <dbReference type="Proteomes" id="UP001358417"/>
    </source>
</evidence>
<evidence type="ECO:0000256" key="1">
    <source>
        <dbReference type="ARBA" id="ARBA00023015"/>
    </source>
</evidence>
<protein>
    <recommendedName>
        <fullName evidence="5">Zn(2)-C6 fungal-type domain-containing protein</fullName>
    </recommendedName>
</protein>
<comment type="caution">
    <text evidence="6">The sequence shown here is derived from an EMBL/GenBank/DDBJ whole genome shotgun (WGS) entry which is preliminary data.</text>
</comment>
<sequence>MHERSKRVKTGCLTCRTRRRKCDEQKPKCANCIGKSLSCRYGPNLTFVPSKLQELIAPGSTRPSSPASPVVPTLQTAISPSGNQHTPTQDDIGFDIDTPGELGNFSAGLEFQLGSTISAHVDSVQSSNNLLVEDPQPRYQPAEHLVPQIDANPHRKKYELELFTYYRYHVAPVLDLGLGSLAYGVGAVLDSIASETIYHAILAVASLHRAVLRSPAQHVDEATGIISSHLAQQSIEASTTRHCLSSKALLLWRTLLSTPVRSWSCVGPSVLEHLNCGVEFLEDWQLLTRLHLATVLADLATAQPVNLTPAPLNTIDGKESEHLKQLSVALWNLEQSVALQNPPSPNSINERFPLAQRWLDRWRKLQNWYHARSDDMQPIVEVREEEMSQFQLKETLIFPCIVFSNACAVVANVVHHVNAVILLRNKPRLTKITGQPKSSTSLLWHANRTVGIISSAADAKTWDPVLIAALVCITRQFSHPEQIRAIQDTMARIQTISGVHVQMKFQDTNDNDNDG</sequence>
<dbReference type="InterPro" id="IPR036864">
    <property type="entry name" value="Zn2-C6_fun-type_DNA-bd_sf"/>
</dbReference>
<dbReference type="RefSeq" id="XP_064712296.1">
    <property type="nucleotide sequence ID" value="XM_064844436.1"/>
</dbReference>
<proteinExistence type="predicted"/>
<dbReference type="GO" id="GO:0000981">
    <property type="term" value="F:DNA-binding transcription factor activity, RNA polymerase II-specific"/>
    <property type="evidence" value="ECO:0007669"/>
    <property type="project" value="InterPro"/>
</dbReference>
<keyword evidence="7" id="KW-1185">Reference proteome</keyword>
<feature type="domain" description="Zn(2)-C6 fungal-type" evidence="5">
    <location>
        <begin position="11"/>
        <end position="41"/>
    </location>
</feature>
<evidence type="ECO:0000256" key="3">
    <source>
        <dbReference type="ARBA" id="ARBA00023163"/>
    </source>
</evidence>
<dbReference type="SMART" id="SM00066">
    <property type="entry name" value="GAL4"/>
    <property type="match status" value="1"/>
</dbReference>
<evidence type="ECO:0000256" key="2">
    <source>
        <dbReference type="ARBA" id="ARBA00023125"/>
    </source>
</evidence>
<dbReference type="Gene3D" id="4.10.240.10">
    <property type="entry name" value="Zn(2)-C6 fungal-type DNA-binding domain"/>
    <property type="match status" value="1"/>
</dbReference>
<dbReference type="GO" id="GO:0005634">
    <property type="term" value="C:nucleus"/>
    <property type="evidence" value="ECO:0007669"/>
    <property type="project" value="TreeGrafter"/>
</dbReference>
<dbReference type="PROSITE" id="PS00463">
    <property type="entry name" value="ZN2_CY6_FUNGAL_1"/>
    <property type="match status" value="1"/>
</dbReference>
<dbReference type="GeneID" id="89969029"/>
<evidence type="ECO:0000259" key="5">
    <source>
        <dbReference type="PROSITE" id="PS50048"/>
    </source>
</evidence>
<dbReference type="GO" id="GO:0008270">
    <property type="term" value="F:zinc ion binding"/>
    <property type="evidence" value="ECO:0007669"/>
    <property type="project" value="InterPro"/>
</dbReference>
<evidence type="ECO:0000256" key="4">
    <source>
        <dbReference type="ARBA" id="ARBA00023242"/>
    </source>
</evidence>
<dbReference type="Proteomes" id="UP001358417">
    <property type="component" value="Unassembled WGS sequence"/>
</dbReference>
<dbReference type="EMBL" id="JAVRRD010000001">
    <property type="protein sequence ID" value="KAK5064972.1"/>
    <property type="molecule type" value="Genomic_DNA"/>
</dbReference>
<dbReference type="Pfam" id="PF00172">
    <property type="entry name" value="Zn_clus"/>
    <property type="match status" value="1"/>
</dbReference>
<dbReference type="PROSITE" id="PS50048">
    <property type="entry name" value="ZN2_CY6_FUNGAL_2"/>
    <property type="match status" value="1"/>
</dbReference>
<dbReference type="AlphaFoldDB" id="A0AAV9NV41"/>
<dbReference type="SUPFAM" id="SSF57701">
    <property type="entry name" value="Zn2/Cys6 DNA-binding domain"/>
    <property type="match status" value="1"/>
</dbReference>
<name>A0AAV9NV41_9EURO</name>
<keyword evidence="4" id="KW-0539">Nucleus</keyword>
<dbReference type="PANTHER" id="PTHR37534:SF2">
    <property type="entry name" value="N-ACETYLTRANSFERASE DOMAIN-CONTAINING PROTEIN"/>
    <property type="match status" value="1"/>
</dbReference>
<keyword evidence="1" id="KW-0805">Transcription regulation</keyword>
<dbReference type="CDD" id="cd00067">
    <property type="entry name" value="GAL4"/>
    <property type="match status" value="1"/>
</dbReference>
<organism evidence="6 7">
    <name type="scientific">Exophiala bonariae</name>
    <dbReference type="NCBI Taxonomy" id="1690606"/>
    <lineage>
        <taxon>Eukaryota</taxon>
        <taxon>Fungi</taxon>
        <taxon>Dikarya</taxon>
        <taxon>Ascomycota</taxon>
        <taxon>Pezizomycotina</taxon>
        <taxon>Eurotiomycetes</taxon>
        <taxon>Chaetothyriomycetidae</taxon>
        <taxon>Chaetothyriales</taxon>
        <taxon>Herpotrichiellaceae</taxon>
        <taxon>Exophiala</taxon>
    </lineage>
</organism>
<dbReference type="GO" id="GO:0045944">
    <property type="term" value="P:positive regulation of transcription by RNA polymerase II"/>
    <property type="evidence" value="ECO:0007669"/>
    <property type="project" value="TreeGrafter"/>
</dbReference>
<reference evidence="6 7" key="1">
    <citation type="submission" date="2023-08" db="EMBL/GenBank/DDBJ databases">
        <title>Black Yeasts Isolated from many extreme environments.</title>
        <authorList>
            <person name="Coleine C."/>
            <person name="Stajich J.E."/>
            <person name="Selbmann L."/>
        </authorList>
    </citation>
    <scope>NUCLEOTIDE SEQUENCE [LARGE SCALE GENOMIC DNA]</scope>
    <source>
        <strain evidence="6 7">CCFEE 5792</strain>
    </source>
</reference>
<keyword evidence="3" id="KW-0804">Transcription</keyword>